<protein>
    <submittedName>
        <fullName evidence="2">Uncharacterized protein</fullName>
    </submittedName>
</protein>
<accession>A0A1E3QXM3</accession>
<dbReference type="AlphaFoldDB" id="A0A1E3QXM3"/>
<evidence type="ECO:0000256" key="1">
    <source>
        <dbReference type="SAM" id="Phobius"/>
    </source>
</evidence>
<keyword evidence="1" id="KW-1133">Transmembrane helix</keyword>
<dbReference type="EMBL" id="KV454426">
    <property type="protein sequence ID" value="ODQ82413.1"/>
    <property type="molecule type" value="Genomic_DNA"/>
</dbReference>
<evidence type="ECO:0000313" key="3">
    <source>
        <dbReference type="Proteomes" id="UP000094336"/>
    </source>
</evidence>
<name>A0A1E3QXM3_9ASCO</name>
<keyword evidence="3" id="KW-1185">Reference proteome</keyword>
<keyword evidence="1" id="KW-0472">Membrane</keyword>
<sequence length="54" mass="5988">MIEAPLVFHHKASILFRLGPSGTYLILLSLIYSPAALQMDVQDLSMKDFDPLAV</sequence>
<dbReference type="RefSeq" id="XP_018987741.1">
    <property type="nucleotide sequence ID" value="XM_019132580.1"/>
</dbReference>
<proteinExistence type="predicted"/>
<dbReference type="Proteomes" id="UP000094336">
    <property type="component" value="Unassembled WGS sequence"/>
</dbReference>
<gene>
    <name evidence="2" type="ORF">BABINDRAFT_71755</name>
</gene>
<reference evidence="3" key="1">
    <citation type="submission" date="2016-05" db="EMBL/GenBank/DDBJ databases">
        <title>Comparative genomics of biotechnologically important yeasts.</title>
        <authorList>
            <consortium name="DOE Joint Genome Institute"/>
            <person name="Riley R."/>
            <person name="Haridas S."/>
            <person name="Wolfe K.H."/>
            <person name="Lopes M.R."/>
            <person name="Hittinger C.T."/>
            <person name="Goker M."/>
            <person name="Salamov A."/>
            <person name="Wisecaver J."/>
            <person name="Long T.M."/>
            <person name="Aerts A.L."/>
            <person name="Barry K."/>
            <person name="Choi C."/>
            <person name="Clum A."/>
            <person name="Coughlan A.Y."/>
            <person name="Deshpande S."/>
            <person name="Douglass A.P."/>
            <person name="Hanson S.J."/>
            <person name="Klenk H.-P."/>
            <person name="Labutti K."/>
            <person name="Lapidus A."/>
            <person name="Lindquist E."/>
            <person name="Lipzen A."/>
            <person name="Meier-Kolthoff J.P."/>
            <person name="Ohm R.A."/>
            <person name="Otillar R.P."/>
            <person name="Pangilinan J."/>
            <person name="Peng Y."/>
            <person name="Rokas A."/>
            <person name="Rosa C.A."/>
            <person name="Scheuner C."/>
            <person name="Sibirny A.A."/>
            <person name="Slot J.C."/>
            <person name="Stielow J.B."/>
            <person name="Sun H."/>
            <person name="Kurtzman C.P."/>
            <person name="Blackwell M."/>
            <person name="Grigoriev I.V."/>
            <person name="Jeffries T.W."/>
        </authorList>
    </citation>
    <scope>NUCLEOTIDE SEQUENCE [LARGE SCALE GENOMIC DNA]</scope>
    <source>
        <strain evidence="3">NRRL Y-12698</strain>
    </source>
</reference>
<dbReference type="GeneID" id="30150433"/>
<keyword evidence="1" id="KW-0812">Transmembrane</keyword>
<organism evidence="2 3">
    <name type="scientific">Babjeviella inositovora NRRL Y-12698</name>
    <dbReference type="NCBI Taxonomy" id="984486"/>
    <lineage>
        <taxon>Eukaryota</taxon>
        <taxon>Fungi</taxon>
        <taxon>Dikarya</taxon>
        <taxon>Ascomycota</taxon>
        <taxon>Saccharomycotina</taxon>
        <taxon>Pichiomycetes</taxon>
        <taxon>Serinales incertae sedis</taxon>
        <taxon>Babjeviella</taxon>
    </lineage>
</organism>
<feature type="transmembrane region" description="Helical" evidence="1">
    <location>
        <begin position="14"/>
        <end position="37"/>
    </location>
</feature>
<evidence type="ECO:0000313" key="2">
    <source>
        <dbReference type="EMBL" id="ODQ82413.1"/>
    </source>
</evidence>